<dbReference type="SUPFAM" id="SSF50685">
    <property type="entry name" value="Barwin-like endoglucanases"/>
    <property type="match status" value="1"/>
</dbReference>
<evidence type="ECO:0000256" key="2">
    <source>
        <dbReference type="SAM" id="SignalP"/>
    </source>
</evidence>
<feature type="signal peptide" evidence="2">
    <location>
        <begin position="1"/>
        <end position="22"/>
    </location>
</feature>
<evidence type="ECO:0000313" key="5">
    <source>
        <dbReference type="Proteomes" id="UP000703269"/>
    </source>
</evidence>
<comment type="caution">
    <text evidence="4">The sequence shown here is derived from an EMBL/GenBank/DDBJ whole genome shotgun (WGS) entry which is preliminary data.</text>
</comment>
<dbReference type="EMBL" id="BPQB01000021">
    <property type="protein sequence ID" value="GJE91487.1"/>
    <property type="molecule type" value="Genomic_DNA"/>
</dbReference>
<feature type="chain" id="PRO_5040363454" evidence="2">
    <location>
        <begin position="23"/>
        <end position="143"/>
    </location>
</feature>
<dbReference type="PANTHER" id="PTHR31836">
    <property type="match status" value="1"/>
</dbReference>
<keyword evidence="5" id="KW-1185">Reference proteome</keyword>
<feature type="domain" description="RlpA-like protein double-psi beta-barrel" evidence="3">
    <location>
        <begin position="87"/>
        <end position="133"/>
    </location>
</feature>
<evidence type="ECO:0000259" key="3">
    <source>
        <dbReference type="Pfam" id="PF03330"/>
    </source>
</evidence>
<evidence type="ECO:0000313" key="4">
    <source>
        <dbReference type="EMBL" id="GJE91487.1"/>
    </source>
</evidence>
<evidence type="ECO:0000256" key="1">
    <source>
        <dbReference type="ARBA" id="ARBA00022729"/>
    </source>
</evidence>
<dbReference type="InterPro" id="IPR051477">
    <property type="entry name" value="Expansin_CellWall"/>
</dbReference>
<dbReference type="InterPro" id="IPR009009">
    <property type="entry name" value="RlpA-like_DPBB"/>
</dbReference>
<keyword evidence="1 2" id="KW-0732">Signal</keyword>
<dbReference type="Pfam" id="PF03330">
    <property type="entry name" value="DPBB_1"/>
    <property type="match status" value="1"/>
</dbReference>
<accession>A0A9P3GBB1</accession>
<dbReference type="OrthoDB" id="623670at2759"/>
<sequence>MQFTTFVAALFLSVFMSLFAVAAPLVELEERSAKITGTKSGDGTWFTPGLGACGKWNDDSDHIVAIGTALFDQFPGYNGANPNNNPACGRKIKANYKGKSVTVTVVDRCTGCSQWSLDFSPAAFTALAPQSVGRLHDVSWEFQ</sequence>
<dbReference type="Gene3D" id="2.40.40.10">
    <property type="entry name" value="RlpA-like domain"/>
    <property type="match status" value="1"/>
</dbReference>
<dbReference type="AlphaFoldDB" id="A0A9P3GBB1"/>
<dbReference type="CDD" id="cd22191">
    <property type="entry name" value="DPBB_RlpA_EXP_N-like"/>
    <property type="match status" value="1"/>
</dbReference>
<gene>
    <name evidence="4" type="ORF">PsYK624_076370</name>
</gene>
<reference evidence="4 5" key="1">
    <citation type="submission" date="2021-08" db="EMBL/GenBank/DDBJ databases">
        <title>Draft Genome Sequence of Phanerochaete sordida strain YK-624.</title>
        <authorList>
            <person name="Mori T."/>
            <person name="Dohra H."/>
            <person name="Suzuki T."/>
            <person name="Kawagishi H."/>
            <person name="Hirai H."/>
        </authorList>
    </citation>
    <scope>NUCLEOTIDE SEQUENCE [LARGE SCALE GENOMIC DNA]</scope>
    <source>
        <strain evidence="4 5">YK-624</strain>
    </source>
</reference>
<proteinExistence type="predicted"/>
<dbReference type="InterPro" id="IPR036908">
    <property type="entry name" value="RlpA-like_sf"/>
</dbReference>
<organism evidence="4 5">
    <name type="scientific">Phanerochaete sordida</name>
    <dbReference type="NCBI Taxonomy" id="48140"/>
    <lineage>
        <taxon>Eukaryota</taxon>
        <taxon>Fungi</taxon>
        <taxon>Dikarya</taxon>
        <taxon>Basidiomycota</taxon>
        <taxon>Agaricomycotina</taxon>
        <taxon>Agaricomycetes</taxon>
        <taxon>Polyporales</taxon>
        <taxon>Phanerochaetaceae</taxon>
        <taxon>Phanerochaete</taxon>
    </lineage>
</organism>
<dbReference type="Proteomes" id="UP000703269">
    <property type="component" value="Unassembled WGS sequence"/>
</dbReference>
<name>A0A9P3GBB1_9APHY</name>
<dbReference type="PANTHER" id="PTHR31836:SF28">
    <property type="entry name" value="SRCR DOMAIN-CONTAINING PROTEIN-RELATED"/>
    <property type="match status" value="1"/>
</dbReference>
<protein>
    <submittedName>
        <fullName evidence="4">RlpA-like double-psi beta-barrel (DPBB) domain-containing protein</fullName>
    </submittedName>
</protein>